<dbReference type="PANTHER" id="PTHR30026:SF20">
    <property type="entry name" value="OUTER MEMBRANE PROTEIN TOLC"/>
    <property type="match status" value="1"/>
</dbReference>
<evidence type="ECO:0000256" key="4">
    <source>
        <dbReference type="ARBA" id="ARBA00022692"/>
    </source>
</evidence>
<gene>
    <name evidence="8" type="ORF">MNBD_BACTEROID01-1181</name>
</gene>
<proteinExistence type="predicted"/>
<dbReference type="GO" id="GO:0015288">
    <property type="term" value="F:porin activity"/>
    <property type="evidence" value="ECO:0007669"/>
    <property type="project" value="TreeGrafter"/>
</dbReference>
<feature type="coiled-coil region" evidence="7">
    <location>
        <begin position="282"/>
        <end position="311"/>
    </location>
</feature>
<dbReference type="InterPro" id="IPR003423">
    <property type="entry name" value="OMP_efflux"/>
</dbReference>
<dbReference type="AlphaFoldDB" id="A0A3B0TTC2"/>
<evidence type="ECO:0000313" key="8">
    <source>
        <dbReference type="EMBL" id="VAW21218.1"/>
    </source>
</evidence>
<dbReference type="EMBL" id="UOEP01000138">
    <property type="protein sequence ID" value="VAW21218.1"/>
    <property type="molecule type" value="Genomic_DNA"/>
</dbReference>
<dbReference type="Pfam" id="PF02321">
    <property type="entry name" value="OEP"/>
    <property type="match status" value="2"/>
</dbReference>
<dbReference type="GO" id="GO:1990281">
    <property type="term" value="C:efflux pump complex"/>
    <property type="evidence" value="ECO:0007669"/>
    <property type="project" value="TreeGrafter"/>
</dbReference>
<keyword evidence="7" id="KW-0175">Coiled coil</keyword>
<dbReference type="SUPFAM" id="SSF56954">
    <property type="entry name" value="Outer membrane efflux proteins (OEP)"/>
    <property type="match status" value="1"/>
</dbReference>
<reference evidence="8" key="1">
    <citation type="submission" date="2018-06" db="EMBL/GenBank/DDBJ databases">
        <authorList>
            <person name="Zhirakovskaya E."/>
        </authorList>
    </citation>
    <scope>NUCLEOTIDE SEQUENCE</scope>
</reference>
<dbReference type="GO" id="GO:0009279">
    <property type="term" value="C:cell outer membrane"/>
    <property type="evidence" value="ECO:0007669"/>
    <property type="project" value="UniProtKB-SubCell"/>
</dbReference>
<comment type="subcellular location">
    <subcellularLocation>
        <location evidence="1">Cell outer membrane</location>
    </subcellularLocation>
</comment>
<sequence>MINWSFAQPVVLSYEDAINIALKKSYTIQTYDNSRLMTSFWYDYYKAMFKPRLDFNLFTPSWNESVQTIYRADGLPVYNSMGSLQAGGNLRFTYVLPSGGDLSLSARSYYDGQQTILTLDDDKKLNNKLFYNRFALSFSQPVFTKNTLKENLSKAELEFQKSTNQYTRGQMDIIYEVTKGFYALYRATRLVEIAEERLKNSKETFRVAKLKSDAGRIPEGDLLTAEVEVAQDLAGLSAAKGGLERGKDIFKQLIGIGLDENISIRTELKKEVVLIDLDIALREALKNRLELQEAKLDVSLQKIEIDRAKRTRELKGSISGFYDFTGISTTNSGNLHNLFNSSIENLGERPPNRGVMFTISYPISDWGRGKARVQQAIIGLEDRKLKLENMENTIIKEVRDIVRTAEESQNRLQIHEKNQGLAQRSYKIYTIRYENGDISSQDLAIERERLSSIQLNYLDAYIEYKLALADLKRKTMWDFKNNISYRVDWKPEEK</sequence>
<evidence type="ECO:0008006" key="9">
    <source>
        <dbReference type="Google" id="ProtNLM"/>
    </source>
</evidence>
<evidence type="ECO:0000256" key="7">
    <source>
        <dbReference type="SAM" id="Coils"/>
    </source>
</evidence>
<dbReference type="InterPro" id="IPR051906">
    <property type="entry name" value="TolC-like"/>
</dbReference>
<evidence type="ECO:0000256" key="3">
    <source>
        <dbReference type="ARBA" id="ARBA00022452"/>
    </source>
</evidence>
<dbReference type="GO" id="GO:0015562">
    <property type="term" value="F:efflux transmembrane transporter activity"/>
    <property type="evidence" value="ECO:0007669"/>
    <property type="project" value="InterPro"/>
</dbReference>
<name>A0A3B0TTC2_9ZZZZ</name>
<organism evidence="8">
    <name type="scientific">hydrothermal vent metagenome</name>
    <dbReference type="NCBI Taxonomy" id="652676"/>
    <lineage>
        <taxon>unclassified sequences</taxon>
        <taxon>metagenomes</taxon>
        <taxon>ecological metagenomes</taxon>
    </lineage>
</organism>
<protein>
    <recommendedName>
        <fullName evidence="9">Outer membrane efflux protein</fullName>
    </recommendedName>
</protein>
<keyword evidence="6" id="KW-0998">Cell outer membrane</keyword>
<keyword evidence="4" id="KW-0812">Transmembrane</keyword>
<evidence type="ECO:0000256" key="6">
    <source>
        <dbReference type="ARBA" id="ARBA00023237"/>
    </source>
</evidence>
<keyword evidence="5" id="KW-0472">Membrane</keyword>
<evidence type="ECO:0000256" key="2">
    <source>
        <dbReference type="ARBA" id="ARBA00022448"/>
    </source>
</evidence>
<dbReference type="Gene3D" id="1.20.1600.10">
    <property type="entry name" value="Outer membrane efflux proteins (OEP)"/>
    <property type="match status" value="1"/>
</dbReference>
<dbReference type="PANTHER" id="PTHR30026">
    <property type="entry name" value="OUTER MEMBRANE PROTEIN TOLC"/>
    <property type="match status" value="1"/>
</dbReference>
<accession>A0A3B0TTC2</accession>
<evidence type="ECO:0000256" key="1">
    <source>
        <dbReference type="ARBA" id="ARBA00004442"/>
    </source>
</evidence>
<keyword evidence="3" id="KW-1134">Transmembrane beta strand</keyword>
<keyword evidence="2" id="KW-0813">Transport</keyword>
<feature type="coiled-coil region" evidence="7">
    <location>
        <begin position="370"/>
        <end position="418"/>
    </location>
</feature>
<evidence type="ECO:0000256" key="5">
    <source>
        <dbReference type="ARBA" id="ARBA00023136"/>
    </source>
</evidence>